<comment type="caution">
    <text evidence="1">The sequence shown here is derived from an EMBL/GenBank/DDBJ whole genome shotgun (WGS) entry which is preliminary data.</text>
</comment>
<evidence type="ECO:0000313" key="1">
    <source>
        <dbReference type="EMBL" id="GBP85882.1"/>
    </source>
</evidence>
<proteinExistence type="predicted"/>
<sequence>MAGLRKESREEYECDVQTVGRTDKLVTREQHGRKHLKKPTTVTVAWAVRLSRWRRPEIFSHEYINTGFFIDSLRAKRACGQPKWLITVAHVHPRAERSH</sequence>
<keyword evidence="2" id="KW-1185">Reference proteome</keyword>
<dbReference type="AlphaFoldDB" id="A0A4C1ZER0"/>
<evidence type="ECO:0000313" key="2">
    <source>
        <dbReference type="Proteomes" id="UP000299102"/>
    </source>
</evidence>
<protein>
    <submittedName>
        <fullName evidence="1">Uncharacterized protein</fullName>
    </submittedName>
</protein>
<gene>
    <name evidence="1" type="ORF">EVAR_62026_1</name>
</gene>
<dbReference type="EMBL" id="BGZK01001765">
    <property type="protein sequence ID" value="GBP85882.1"/>
    <property type="molecule type" value="Genomic_DNA"/>
</dbReference>
<organism evidence="1 2">
    <name type="scientific">Eumeta variegata</name>
    <name type="common">Bagworm moth</name>
    <name type="synonym">Eumeta japonica</name>
    <dbReference type="NCBI Taxonomy" id="151549"/>
    <lineage>
        <taxon>Eukaryota</taxon>
        <taxon>Metazoa</taxon>
        <taxon>Ecdysozoa</taxon>
        <taxon>Arthropoda</taxon>
        <taxon>Hexapoda</taxon>
        <taxon>Insecta</taxon>
        <taxon>Pterygota</taxon>
        <taxon>Neoptera</taxon>
        <taxon>Endopterygota</taxon>
        <taxon>Lepidoptera</taxon>
        <taxon>Glossata</taxon>
        <taxon>Ditrysia</taxon>
        <taxon>Tineoidea</taxon>
        <taxon>Psychidae</taxon>
        <taxon>Oiketicinae</taxon>
        <taxon>Eumeta</taxon>
    </lineage>
</organism>
<reference evidence="1 2" key="1">
    <citation type="journal article" date="2019" name="Commun. Biol.">
        <title>The bagworm genome reveals a unique fibroin gene that provides high tensile strength.</title>
        <authorList>
            <person name="Kono N."/>
            <person name="Nakamura H."/>
            <person name="Ohtoshi R."/>
            <person name="Tomita M."/>
            <person name="Numata K."/>
            <person name="Arakawa K."/>
        </authorList>
    </citation>
    <scope>NUCLEOTIDE SEQUENCE [LARGE SCALE GENOMIC DNA]</scope>
</reference>
<accession>A0A4C1ZER0</accession>
<name>A0A4C1ZER0_EUMVA</name>
<dbReference type="Proteomes" id="UP000299102">
    <property type="component" value="Unassembled WGS sequence"/>
</dbReference>